<gene>
    <name evidence="1" type="ORF">HQN85_10400</name>
</gene>
<evidence type="ECO:0008006" key="3">
    <source>
        <dbReference type="Google" id="ProtNLM"/>
    </source>
</evidence>
<sequence>MNQQLMPVVIRKYGLIICIEQLIKVINTSGKIYIEHLIYGFDDLSKYSEDFQIAFYQLVQKLFQNIVKHTKATNAIFQLIEHPDSINVYIEDNWKEITNDREECDAKRITSLSNRIDYDNVKISIERQLGEGTLVVIDIPTQHMISPTIK</sequence>
<protein>
    <recommendedName>
        <fullName evidence="3">Histidine kinase</fullName>
    </recommendedName>
</protein>
<dbReference type="Gene3D" id="3.30.565.10">
    <property type="entry name" value="Histidine kinase-like ATPase, C-terminal domain"/>
    <property type="match status" value="1"/>
</dbReference>
<organism evidence="1 2">
    <name type="scientific">Pedobacter boryungensis</name>
    <dbReference type="NCBI Taxonomy" id="869962"/>
    <lineage>
        <taxon>Bacteria</taxon>
        <taxon>Pseudomonadati</taxon>
        <taxon>Bacteroidota</taxon>
        <taxon>Sphingobacteriia</taxon>
        <taxon>Sphingobacteriales</taxon>
        <taxon>Sphingobacteriaceae</taxon>
        <taxon>Pedobacter</taxon>
    </lineage>
</organism>
<accession>A0ABX2DDR0</accession>
<evidence type="ECO:0000313" key="1">
    <source>
        <dbReference type="EMBL" id="NQX32140.1"/>
    </source>
</evidence>
<keyword evidence="2" id="KW-1185">Reference proteome</keyword>
<reference evidence="1 2" key="1">
    <citation type="submission" date="2020-05" db="EMBL/GenBank/DDBJ databases">
        <title>Description of Pedobacter foliorum sp. nov.</title>
        <authorList>
            <person name="Qi S."/>
            <person name="Carlier A."/>
            <person name="Cnockaert M."/>
            <person name="Vandamme P."/>
        </authorList>
    </citation>
    <scope>NUCLEOTIDE SEQUENCE [LARGE SCALE GENOMIC DNA]</scope>
    <source>
        <strain evidence="1 2">LMG 31300</strain>
    </source>
</reference>
<name>A0ABX2DDR0_9SPHI</name>
<proteinExistence type="predicted"/>
<comment type="caution">
    <text evidence="1">The sequence shown here is derived from an EMBL/GenBank/DDBJ whole genome shotgun (WGS) entry which is preliminary data.</text>
</comment>
<dbReference type="SUPFAM" id="SSF55874">
    <property type="entry name" value="ATPase domain of HSP90 chaperone/DNA topoisomerase II/histidine kinase"/>
    <property type="match status" value="1"/>
</dbReference>
<evidence type="ECO:0000313" key="2">
    <source>
        <dbReference type="Proteomes" id="UP000762110"/>
    </source>
</evidence>
<dbReference type="Proteomes" id="UP000762110">
    <property type="component" value="Unassembled WGS sequence"/>
</dbReference>
<dbReference type="InterPro" id="IPR036890">
    <property type="entry name" value="HATPase_C_sf"/>
</dbReference>
<dbReference type="RefSeq" id="WP_173271882.1">
    <property type="nucleotide sequence ID" value="NZ_JABMKV010000002.1"/>
</dbReference>
<dbReference type="EMBL" id="JABMKV010000002">
    <property type="protein sequence ID" value="NQX32140.1"/>
    <property type="molecule type" value="Genomic_DNA"/>
</dbReference>